<dbReference type="GO" id="GO:0003824">
    <property type="term" value="F:catalytic activity"/>
    <property type="evidence" value="ECO:0007669"/>
    <property type="project" value="InterPro"/>
</dbReference>
<evidence type="ECO:0000256" key="1">
    <source>
        <dbReference type="PIRSR" id="PIRSR601310-1"/>
    </source>
</evidence>
<dbReference type="SUPFAM" id="SSF54197">
    <property type="entry name" value="HIT-like"/>
    <property type="match status" value="1"/>
</dbReference>
<dbReference type="Gene3D" id="3.30.428.10">
    <property type="entry name" value="HIT-like"/>
    <property type="match status" value="1"/>
</dbReference>
<dbReference type="AlphaFoldDB" id="A0A4R6RH84"/>
<dbReference type="PROSITE" id="PS51084">
    <property type="entry name" value="HIT_2"/>
    <property type="match status" value="1"/>
</dbReference>
<organism evidence="5 6">
    <name type="scientific">Aquabacterium commune</name>
    <dbReference type="NCBI Taxonomy" id="70586"/>
    <lineage>
        <taxon>Bacteria</taxon>
        <taxon>Pseudomonadati</taxon>
        <taxon>Pseudomonadota</taxon>
        <taxon>Betaproteobacteria</taxon>
        <taxon>Burkholderiales</taxon>
        <taxon>Aquabacterium</taxon>
    </lineage>
</organism>
<dbReference type="InterPro" id="IPR039384">
    <property type="entry name" value="HINT"/>
</dbReference>
<gene>
    <name evidence="5" type="ORF">EV672_102181</name>
</gene>
<keyword evidence="6" id="KW-1185">Reference proteome</keyword>
<evidence type="ECO:0000256" key="3">
    <source>
        <dbReference type="PROSITE-ProRule" id="PRU00464"/>
    </source>
</evidence>
<sequence length="139" mass="14868">MAYDTNNIFAKILRGEIPCTKLYEDDLTLAFMDIMPQTDGHALVIPKEPATTLFELSDEAAAACMATVRRIGNAQKKGLGAEGIVLMQLNGPEAGQTVPHFHIHVIPGSIADLRKPHAAVMADRAHLLGLAEKITAALG</sequence>
<protein>
    <submittedName>
        <fullName evidence="5">Histidine triad (HIT) family protein</fullName>
    </submittedName>
</protein>
<accession>A0A4R6RH84</accession>
<dbReference type="InterPro" id="IPR036265">
    <property type="entry name" value="HIT-like_sf"/>
</dbReference>
<proteinExistence type="predicted"/>
<dbReference type="PRINTS" id="PR00332">
    <property type="entry name" value="HISTRIAD"/>
</dbReference>
<evidence type="ECO:0000313" key="5">
    <source>
        <dbReference type="EMBL" id="TDP85831.1"/>
    </source>
</evidence>
<dbReference type="EMBL" id="SNXW01000002">
    <property type="protein sequence ID" value="TDP85831.1"/>
    <property type="molecule type" value="Genomic_DNA"/>
</dbReference>
<dbReference type="Pfam" id="PF01230">
    <property type="entry name" value="HIT"/>
    <property type="match status" value="1"/>
</dbReference>
<feature type="short sequence motif" description="Histidine triad motif" evidence="2 3">
    <location>
        <begin position="100"/>
        <end position="104"/>
    </location>
</feature>
<evidence type="ECO:0000313" key="6">
    <source>
        <dbReference type="Proteomes" id="UP000294593"/>
    </source>
</evidence>
<reference evidence="5 6" key="1">
    <citation type="submission" date="2019-03" db="EMBL/GenBank/DDBJ databases">
        <title>Genomic Encyclopedia of Type Strains, Phase IV (KMG-IV): sequencing the most valuable type-strain genomes for metagenomic binning, comparative biology and taxonomic classification.</title>
        <authorList>
            <person name="Goeker M."/>
        </authorList>
    </citation>
    <scope>NUCLEOTIDE SEQUENCE [LARGE SCALE GENOMIC DNA]</scope>
    <source>
        <strain evidence="5 6">DSM 11901</strain>
    </source>
</reference>
<dbReference type="Proteomes" id="UP000294593">
    <property type="component" value="Unassembled WGS sequence"/>
</dbReference>
<dbReference type="CDD" id="cd01277">
    <property type="entry name" value="HINT_subgroup"/>
    <property type="match status" value="1"/>
</dbReference>
<dbReference type="InterPro" id="IPR001310">
    <property type="entry name" value="Histidine_triad_HIT"/>
</dbReference>
<evidence type="ECO:0000256" key="2">
    <source>
        <dbReference type="PIRSR" id="PIRSR601310-3"/>
    </source>
</evidence>
<name>A0A4R6RH84_9BURK</name>
<dbReference type="RefSeq" id="WP_133606811.1">
    <property type="nucleotide sequence ID" value="NZ_JBASTO010000168.1"/>
</dbReference>
<dbReference type="GO" id="GO:0009117">
    <property type="term" value="P:nucleotide metabolic process"/>
    <property type="evidence" value="ECO:0007669"/>
    <property type="project" value="TreeGrafter"/>
</dbReference>
<feature type="active site" description="Tele-AMP-histidine intermediate" evidence="1">
    <location>
        <position position="102"/>
    </location>
</feature>
<dbReference type="InterPro" id="IPR011146">
    <property type="entry name" value="HIT-like"/>
</dbReference>
<evidence type="ECO:0000259" key="4">
    <source>
        <dbReference type="PROSITE" id="PS51084"/>
    </source>
</evidence>
<dbReference type="OrthoDB" id="9784774at2"/>
<feature type="domain" description="HIT" evidence="4">
    <location>
        <begin position="8"/>
        <end position="115"/>
    </location>
</feature>
<dbReference type="PANTHER" id="PTHR46648:SF1">
    <property type="entry name" value="ADENOSINE 5'-MONOPHOSPHORAMIDASE HNT1"/>
    <property type="match status" value="1"/>
</dbReference>
<dbReference type="PANTHER" id="PTHR46648">
    <property type="entry name" value="HIT FAMILY PROTEIN 1"/>
    <property type="match status" value="1"/>
</dbReference>
<comment type="caution">
    <text evidence="5">The sequence shown here is derived from an EMBL/GenBank/DDBJ whole genome shotgun (WGS) entry which is preliminary data.</text>
</comment>